<gene>
    <name evidence="7" type="ORF">JRG66_01920</name>
</gene>
<evidence type="ECO:0000313" key="8">
    <source>
        <dbReference type="Proteomes" id="UP001163981"/>
    </source>
</evidence>
<dbReference type="InterPro" id="IPR040442">
    <property type="entry name" value="Pyrv_kinase-like_dom_sf"/>
</dbReference>
<evidence type="ECO:0000313" key="7">
    <source>
        <dbReference type="EMBL" id="UZH55671.1"/>
    </source>
</evidence>
<sequence length="541" mass="60943">MKNQPQTNYRSALEAVQNLKEKYGETWNSVNAESAARMILQNRFRTGLDIAKYTAAIMRKDMAEYDKDPSQYTQSLGCWHGFVAQQNMIAVKKHHKTTSKKYLYLSGWMVAALRSEFGPLPDQSMHEKTAVPALIGEIYDFLRQADAIELNDLFRRLEKGEDVQNKIDNFETHVVPIIADIDAGFGNEEATYLLAKKMIQAGACAIQIENQVSDAKQCGHQDGKVTVPHEDFIAKLNAIRYAFIELGVEDGIIVARTDSEGAGLTQKLPVSQEPGDLASKYLAFIEAETIDINEAKEDDVLLKRNGKLMRPVRLPNGLYKFKAGTNIDRVVLDCITSLQNGADLLWIETPTPNVKQIAHMVNRVREVVPNAKLVYNNSPSFNWTLNFRHQAYDEMLAEGENMTGYDRNNLMDSAYDGTELCFRADRMIKKFQIQGAKEAGIFHHLITLPTYHTTALHMNDLTKGYFSEEGMLAYVTGVQRQEIRKGVSCVKHQRMAGSDLGDDHKSFFSGEKALKAEGEKNTSNQFKDHQTVAEQEPVMDK</sequence>
<feature type="region of interest" description="Disordered" evidence="6">
    <location>
        <begin position="517"/>
        <end position="541"/>
    </location>
</feature>
<dbReference type="Proteomes" id="UP001163981">
    <property type="component" value="Chromosome"/>
</dbReference>
<evidence type="ECO:0000256" key="5">
    <source>
        <dbReference type="ARBA" id="ARBA00031921"/>
    </source>
</evidence>
<dbReference type="PANTHER" id="PTHR21631">
    <property type="entry name" value="ISOCITRATE LYASE/MALATE SYNTHASE"/>
    <property type="match status" value="1"/>
</dbReference>
<dbReference type="GO" id="GO:0004451">
    <property type="term" value="F:isocitrate lyase activity"/>
    <property type="evidence" value="ECO:0007669"/>
    <property type="project" value="UniProtKB-EC"/>
</dbReference>
<accession>A0ABY6NRY3</accession>
<dbReference type="InterPro" id="IPR039556">
    <property type="entry name" value="ICL/PEPM"/>
</dbReference>
<evidence type="ECO:0000256" key="1">
    <source>
        <dbReference type="ARBA" id="ARBA00017446"/>
    </source>
</evidence>
<dbReference type="InterPro" id="IPR006254">
    <property type="entry name" value="Isocitrate_lyase"/>
</dbReference>
<dbReference type="Pfam" id="PF00463">
    <property type="entry name" value="ICL"/>
    <property type="match status" value="3"/>
</dbReference>
<dbReference type="RefSeq" id="WP_265164066.1">
    <property type="nucleotide sequence ID" value="NZ_CP069620.1"/>
</dbReference>
<evidence type="ECO:0000256" key="3">
    <source>
        <dbReference type="ARBA" id="ARBA00023531"/>
    </source>
</evidence>
<protein>
    <recommendedName>
        <fullName evidence="1">Isocitrate lyase</fullName>
    </recommendedName>
    <alternativeName>
        <fullName evidence="4">Isocitrase</fullName>
    </alternativeName>
    <alternativeName>
        <fullName evidence="5">Isocitratase</fullName>
    </alternativeName>
</protein>
<comment type="catalytic activity">
    <reaction evidence="3">
        <text>D-threo-isocitrate = glyoxylate + succinate</text>
        <dbReference type="Rhea" id="RHEA:13245"/>
        <dbReference type="ChEBI" id="CHEBI:15562"/>
        <dbReference type="ChEBI" id="CHEBI:30031"/>
        <dbReference type="ChEBI" id="CHEBI:36655"/>
        <dbReference type="EC" id="4.1.3.1"/>
    </reaction>
</comment>
<keyword evidence="8" id="KW-1185">Reference proteome</keyword>
<dbReference type="CDD" id="cd00377">
    <property type="entry name" value="ICL_PEPM"/>
    <property type="match status" value="1"/>
</dbReference>
<dbReference type="InterPro" id="IPR015813">
    <property type="entry name" value="Pyrv/PenolPyrv_kinase-like_dom"/>
</dbReference>
<dbReference type="EMBL" id="CP069620">
    <property type="protein sequence ID" value="UZH55671.1"/>
    <property type="molecule type" value="Genomic_DNA"/>
</dbReference>
<evidence type="ECO:0000256" key="6">
    <source>
        <dbReference type="SAM" id="MobiDB-lite"/>
    </source>
</evidence>
<proteinExistence type="predicted"/>
<name>A0ABY6NRY3_9FLAO</name>
<dbReference type="PIRSF" id="PIRSF001362">
    <property type="entry name" value="Isocit_lyase"/>
    <property type="match status" value="1"/>
</dbReference>
<dbReference type="SUPFAM" id="SSF51621">
    <property type="entry name" value="Phosphoenolpyruvate/pyruvate domain"/>
    <property type="match status" value="1"/>
</dbReference>
<dbReference type="NCBIfam" id="NF005074">
    <property type="entry name" value="PRK06498.1"/>
    <property type="match status" value="1"/>
</dbReference>
<feature type="compositionally biased region" description="Basic and acidic residues" evidence="6">
    <location>
        <begin position="517"/>
        <end position="531"/>
    </location>
</feature>
<evidence type="ECO:0000256" key="2">
    <source>
        <dbReference type="ARBA" id="ARBA00023239"/>
    </source>
</evidence>
<organism evidence="7 8">
    <name type="scientific">Salinimicrobium tongyeongense</name>
    <dbReference type="NCBI Taxonomy" id="2809707"/>
    <lineage>
        <taxon>Bacteria</taxon>
        <taxon>Pseudomonadati</taxon>
        <taxon>Bacteroidota</taxon>
        <taxon>Flavobacteriia</taxon>
        <taxon>Flavobacteriales</taxon>
        <taxon>Flavobacteriaceae</taxon>
        <taxon>Salinimicrobium</taxon>
    </lineage>
</organism>
<dbReference type="Gene3D" id="3.20.20.60">
    <property type="entry name" value="Phosphoenolpyruvate-binding domains"/>
    <property type="match status" value="1"/>
</dbReference>
<dbReference type="PANTHER" id="PTHR21631:SF3">
    <property type="entry name" value="BIFUNCTIONAL GLYOXYLATE CYCLE PROTEIN"/>
    <property type="match status" value="1"/>
</dbReference>
<evidence type="ECO:0000256" key="4">
    <source>
        <dbReference type="ARBA" id="ARBA00031022"/>
    </source>
</evidence>
<keyword evidence="2 7" id="KW-0456">Lyase</keyword>
<reference evidence="7" key="1">
    <citation type="submission" date="2021-02" db="EMBL/GenBank/DDBJ databases">
        <title>Salinimicrobium sp. nov. isolated from seawater in Tongyeong, Republic of Korea.</title>
        <authorList>
            <person name="Lee S.-J."/>
        </authorList>
    </citation>
    <scope>NUCLEOTIDE SEQUENCE</scope>
    <source>
        <strain evidence="7">HN-2-9-2</strain>
    </source>
</reference>